<evidence type="ECO:0000259" key="1">
    <source>
        <dbReference type="Pfam" id="PF13614"/>
    </source>
</evidence>
<protein>
    <recommendedName>
        <fullName evidence="1">AAA domain-containing protein</fullName>
    </recommendedName>
</protein>
<organism evidence="2 3">
    <name type="scientific">Gordoniibacillus kamchatkensis</name>
    <dbReference type="NCBI Taxonomy" id="1590651"/>
    <lineage>
        <taxon>Bacteria</taxon>
        <taxon>Bacillati</taxon>
        <taxon>Bacillota</taxon>
        <taxon>Bacilli</taxon>
        <taxon>Bacillales</taxon>
        <taxon>Paenibacillaceae</taxon>
        <taxon>Gordoniibacillus</taxon>
    </lineage>
</organism>
<sequence length="251" mass="28407">MKYAVFNNKGGVGKSTLAVHIAHGLALEGYKVLLLDMDGQNDASLFLGFTSEDYKKTLYDVISSRQRVELQECIIHARDNLDLLPSTQVDLINLEFFREARIDLILKEKLKPLEELGYHFVIIDCGPQRTKVNDAVLCYADGLIVPVQMQAASVRAVGNIYEYLSDMRLDAGMIKLVVPNMFDQRINDSKENMELLEEFIANDDLLAPPIFRRTKIAEAGKLGKTVYEHDSESARQFESIVKKVISHVQRE</sequence>
<reference evidence="2 3" key="1">
    <citation type="submission" date="2014-12" db="EMBL/GenBank/DDBJ databases">
        <title>Draft genome sequence of Paenibacillus kamchatkensis strain B-2647.</title>
        <authorList>
            <person name="Karlyshev A.V."/>
            <person name="Kudryashova E.B."/>
        </authorList>
    </citation>
    <scope>NUCLEOTIDE SEQUENCE [LARGE SCALE GENOMIC DNA]</scope>
    <source>
        <strain evidence="2 3">VKM B-2647</strain>
    </source>
</reference>
<dbReference type="Gene3D" id="3.40.50.300">
    <property type="entry name" value="P-loop containing nucleotide triphosphate hydrolases"/>
    <property type="match status" value="1"/>
</dbReference>
<feature type="domain" description="AAA" evidence="1">
    <location>
        <begin position="4"/>
        <end position="167"/>
    </location>
</feature>
<accession>A0ABR5AH49</accession>
<dbReference type="SUPFAM" id="SSF52540">
    <property type="entry name" value="P-loop containing nucleoside triphosphate hydrolases"/>
    <property type="match status" value="1"/>
</dbReference>
<evidence type="ECO:0000313" key="3">
    <source>
        <dbReference type="Proteomes" id="UP000031967"/>
    </source>
</evidence>
<dbReference type="InterPro" id="IPR027417">
    <property type="entry name" value="P-loop_NTPase"/>
</dbReference>
<dbReference type="Proteomes" id="UP000031967">
    <property type="component" value="Unassembled WGS sequence"/>
</dbReference>
<comment type="caution">
    <text evidence="2">The sequence shown here is derived from an EMBL/GenBank/DDBJ whole genome shotgun (WGS) entry which is preliminary data.</text>
</comment>
<dbReference type="InterPro" id="IPR025669">
    <property type="entry name" value="AAA_dom"/>
</dbReference>
<evidence type="ECO:0000313" key="2">
    <source>
        <dbReference type="EMBL" id="KIL40265.1"/>
    </source>
</evidence>
<proteinExistence type="predicted"/>
<dbReference type="PANTHER" id="PTHR13696">
    <property type="entry name" value="P-LOOP CONTAINING NUCLEOSIDE TRIPHOSPHATE HYDROLASE"/>
    <property type="match status" value="1"/>
</dbReference>
<dbReference type="CDD" id="cd02042">
    <property type="entry name" value="ParAB_family"/>
    <property type="match status" value="1"/>
</dbReference>
<dbReference type="PIRSF" id="PIRSF009320">
    <property type="entry name" value="Nuc_binding_HP_1000"/>
    <property type="match status" value="1"/>
</dbReference>
<dbReference type="InterPro" id="IPR050678">
    <property type="entry name" value="DNA_Partitioning_ATPase"/>
</dbReference>
<name>A0ABR5AH49_9BACL</name>
<dbReference type="PANTHER" id="PTHR13696:SF52">
    <property type="entry name" value="PARA FAMILY PROTEIN CT_582"/>
    <property type="match status" value="1"/>
</dbReference>
<dbReference type="Pfam" id="PF13614">
    <property type="entry name" value="AAA_31"/>
    <property type="match status" value="1"/>
</dbReference>
<gene>
    <name evidence="2" type="ORF">SD70_14775</name>
</gene>
<keyword evidence="3" id="KW-1185">Reference proteome</keyword>
<dbReference type="EMBL" id="JXAK01000024">
    <property type="protein sequence ID" value="KIL40265.1"/>
    <property type="molecule type" value="Genomic_DNA"/>
</dbReference>